<dbReference type="PANTHER" id="PTHR35525:SF3">
    <property type="entry name" value="BLL6575 PROTEIN"/>
    <property type="match status" value="1"/>
</dbReference>
<protein>
    <submittedName>
        <fullName evidence="3">Putative RNA-binding Zn ribbon-like protein</fullName>
    </submittedName>
</protein>
<dbReference type="SUPFAM" id="SSF160904">
    <property type="entry name" value="Jann2411-like"/>
    <property type="match status" value="1"/>
</dbReference>
<dbReference type="Pfam" id="PF07336">
    <property type="entry name" value="ABATE"/>
    <property type="match status" value="1"/>
</dbReference>
<proteinExistence type="predicted"/>
<evidence type="ECO:0000259" key="2">
    <source>
        <dbReference type="Pfam" id="PF11706"/>
    </source>
</evidence>
<dbReference type="InterPro" id="IPR023286">
    <property type="entry name" value="ABATE_dom_sf"/>
</dbReference>
<dbReference type="InterPro" id="IPR010852">
    <property type="entry name" value="ABATE"/>
</dbReference>
<evidence type="ECO:0000256" key="1">
    <source>
        <dbReference type="SAM" id="MobiDB-lite"/>
    </source>
</evidence>
<keyword evidence="4" id="KW-1185">Reference proteome</keyword>
<comment type="caution">
    <text evidence="3">The sequence shown here is derived from an EMBL/GenBank/DDBJ whole genome shotgun (WGS) entry which is preliminary data.</text>
</comment>
<dbReference type="AlphaFoldDB" id="A0A2A9DVB6"/>
<dbReference type="PANTHER" id="PTHR35525">
    <property type="entry name" value="BLL6575 PROTEIN"/>
    <property type="match status" value="1"/>
</dbReference>
<dbReference type="RefSeq" id="WP_245836241.1">
    <property type="nucleotide sequence ID" value="NZ_PDJE01000001.1"/>
</dbReference>
<dbReference type="Proteomes" id="UP000221369">
    <property type="component" value="Unassembled WGS sequence"/>
</dbReference>
<accession>A0A2A9DVB6</accession>
<organism evidence="3 4">
    <name type="scientific">Paramicrobacterium agarici</name>
    <dbReference type="NCBI Taxonomy" id="630514"/>
    <lineage>
        <taxon>Bacteria</taxon>
        <taxon>Bacillati</taxon>
        <taxon>Actinomycetota</taxon>
        <taxon>Actinomycetes</taxon>
        <taxon>Micrococcales</taxon>
        <taxon>Microbacteriaceae</taxon>
        <taxon>Paramicrobacterium</taxon>
    </lineage>
</organism>
<dbReference type="Gene3D" id="1.10.3300.10">
    <property type="entry name" value="Jann2411-like domain"/>
    <property type="match status" value="1"/>
</dbReference>
<name>A0A2A9DVB6_9MICO</name>
<dbReference type="EMBL" id="PDJE01000001">
    <property type="protein sequence ID" value="PFG30524.1"/>
    <property type="molecule type" value="Genomic_DNA"/>
</dbReference>
<evidence type="ECO:0000313" key="3">
    <source>
        <dbReference type="EMBL" id="PFG30524.1"/>
    </source>
</evidence>
<sequence length="213" mass="23551">MISGERLSETGQWLESQEGTRWWYDSGALCLDFAYTGPNDDTGDGLASSWEQLVNSADLDEWLSDRFTVSAGNERDLRDALTLREAIAHVMKTAAAQKNPLRRDIDIINLYAATPDLPPRLDGGSRQAGRTMPRAGQALSTIARDAVSVFGGERGGIIRTCDADDCSLIYLDVSRAGTRRWCSMQRCGNRHKVRQHRARQRARAEANAQPAAQ</sequence>
<gene>
    <name evidence="3" type="ORF">ATJ78_1457</name>
</gene>
<reference evidence="3 4" key="1">
    <citation type="submission" date="2017-10" db="EMBL/GenBank/DDBJ databases">
        <title>Sequencing the genomes of 1000 actinobacteria strains.</title>
        <authorList>
            <person name="Klenk H.-P."/>
        </authorList>
    </citation>
    <scope>NUCLEOTIDE SEQUENCE [LARGE SCALE GENOMIC DNA]</scope>
    <source>
        <strain evidence="3 4">DSM 21798</strain>
    </source>
</reference>
<evidence type="ECO:0000313" key="4">
    <source>
        <dbReference type="Proteomes" id="UP000221369"/>
    </source>
</evidence>
<feature type="domain" description="Zinc finger CGNR" evidence="2">
    <location>
        <begin position="158"/>
        <end position="200"/>
    </location>
</feature>
<dbReference type="InterPro" id="IPR021005">
    <property type="entry name" value="Znf_CGNR"/>
</dbReference>
<dbReference type="Pfam" id="PF11706">
    <property type="entry name" value="zf-CGNR"/>
    <property type="match status" value="1"/>
</dbReference>
<feature type="region of interest" description="Disordered" evidence="1">
    <location>
        <begin position="193"/>
        <end position="213"/>
    </location>
</feature>